<evidence type="ECO:0000313" key="1">
    <source>
        <dbReference type="EMBL" id="GIH70497.1"/>
    </source>
</evidence>
<accession>A0A8J3RAU4</accession>
<dbReference type="AlphaFoldDB" id="A0A8J3RAU4"/>
<comment type="caution">
    <text evidence="1">The sequence shown here is derived from an EMBL/GenBank/DDBJ whole genome shotgun (WGS) entry which is preliminary data.</text>
</comment>
<dbReference type="EMBL" id="BOOG01000022">
    <property type="protein sequence ID" value="GIH70497.1"/>
    <property type="molecule type" value="Genomic_DNA"/>
</dbReference>
<keyword evidence="2" id="KW-1185">Reference proteome</keyword>
<dbReference type="Proteomes" id="UP000610966">
    <property type="component" value="Unassembled WGS sequence"/>
</dbReference>
<sequence length="141" mass="15056">MAEAQPHSHPIIRALSEHLGHLWIGLDEEGSREDEHVDLILGFLQEGQPHLSGDTGPVLVGADDFGAYPALPWLGLRGGPEEGLLDTQVLSGAETVPGMRNTSAKPAADGFWVYRAGFGERFEGDATLGEYVVKSLVHGGM</sequence>
<proteinExistence type="predicted"/>
<name>A0A8J3RAU4_9ACTN</name>
<organism evidence="1 2">
    <name type="scientific">Sphaerimonospora thailandensis</name>
    <dbReference type="NCBI Taxonomy" id="795644"/>
    <lineage>
        <taxon>Bacteria</taxon>
        <taxon>Bacillati</taxon>
        <taxon>Actinomycetota</taxon>
        <taxon>Actinomycetes</taxon>
        <taxon>Streptosporangiales</taxon>
        <taxon>Streptosporangiaceae</taxon>
        <taxon>Sphaerimonospora</taxon>
    </lineage>
</organism>
<evidence type="ECO:0000313" key="2">
    <source>
        <dbReference type="Proteomes" id="UP000610966"/>
    </source>
</evidence>
<protein>
    <submittedName>
        <fullName evidence="1">Uncharacterized protein</fullName>
    </submittedName>
</protein>
<gene>
    <name evidence="1" type="ORF">Mth01_27500</name>
</gene>
<reference evidence="1" key="1">
    <citation type="submission" date="2021-01" db="EMBL/GenBank/DDBJ databases">
        <title>Whole genome shotgun sequence of Sphaerimonospora thailandensis NBRC 107569.</title>
        <authorList>
            <person name="Komaki H."/>
            <person name="Tamura T."/>
        </authorList>
    </citation>
    <scope>NUCLEOTIDE SEQUENCE</scope>
    <source>
        <strain evidence="1">NBRC 107569</strain>
    </source>
</reference>